<dbReference type="AlphaFoldDB" id="A0A8S1RKY2"/>
<dbReference type="InterPro" id="IPR001806">
    <property type="entry name" value="Small_GTPase"/>
</dbReference>
<protein>
    <submittedName>
        <fullName evidence="1">Uncharacterized protein</fullName>
    </submittedName>
</protein>
<dbReference type="GO" id="GO:0003924">
    <property type="term" value="F:GTPase activity"/>
    <property type="evidence" value="ECO:0007669"/>
    <property type="project" value="InterPro"/>
</dbReference>
<evidence type="ECO:0000313" key="2">
    <source>
        <dbReference type="Proteomes" id="UP000692954"/>
    </source>
</evidence>
<sequence>MHHHLIAFKFCIKALEEIEILNLDCLVGCKCDQEFLRQVPFNVAYSYADEFGISYIETSAKLSVNCFEAAKYLSKLYLNKTNQNQKKNQCNQLIRRIFLVLLI</sequence>
<evidence type="ECO:0000313" key="1">
    <source>
        <dbReference type="EMBL" id="CAD8128848.1"/>
    </source>
</evidence>
<keyword evidence="2" id="KW-1185">Reference proteome</keyword>
<reference evidence="1" key="1">
    <citation type="submission" date="2021-01" db="EMBL/GenBank/DDBJ databases">
        <authorList>
            <consortium name="Genoscope - CEA"/>
            <person name="William W."/>
        </authorList>
    </citation>
    <scope>NUCLEOTIDE SEQUENCE</scope>
</reference>
<dbReference type="GO" id="GO:0005525">
    <property type="term" value="F:GTP binding"/>
    <property type="evidence" value="ECO:0007669"/>
    <property type="project" value="InterPro"/>
</dbReference>
<name>A0A8S1RKY2_9CILI</name>
<dbReference type="Proteomes" id="UP000692954">
    <property type="component" value="Unassembled WGS sequence"/>
</dbReference>
<gene>
    <name evidence="1" type="ORF">PSON_ATCC_30995.1.T1980023</name>
</gene>
<dbReference type="EMBL" id="CAJJDN010000198">
    <property type="protein sequence ID" value="CAD8128848.1"/>
    <property type="molecule type" value="Genomic_DNA"/>
</dbReference>
<proteinExistence type="predicted"/>
<organism evidence="1 2">
    <name type="scientific">Paramecium sonneborni</name>
    <dbReference type="NCBI Taxonomy" id="65129"/>
    <lineage>
        <taxon>Eukaryota</taxon>
        <taxon>Sar</taxon>
        <taxon>Alveolata</taxon>
        <taxon>Ciliophora</taxon>
        <taxon>Intramacronucleata</taxon>
        <taxon>Oligohymenophorea</taxon>
        <taxon>Peniculida</taxon>
        <taxon>Parameciidae</taxon>
        <taxon>Paramecium</taxon>
    </lineage>
</organism>
<comment type="caution">
    <text evidence="1">The sequence shown here is derived from an EMBL/GenBank/DDBJ whole genome shotgun (WGS) entry which is preliminary data.</text>
</comment>
<dbReference type="Pfam" id="PF00071">
    <property type="entry name" value="Ras"/>
    <property type="match status" value="1"/>
</dbReference>
<accession>A0A8S1RKY2</accession>